<evidence type="ECO:0000313" key="2">
    <source>
        <dbReference type="EMBL" id="QJA73277.1"/>
    </source>
</evidence>
<protein>
    <recommendedName>
        <fullName evidence="1">DUF4332 domain-containing protein</fullName>
    </recommendedName>
</protein>
<dbReference type="Pfam" id="PF14229">
    <property type="entry name" value="DUF4332"/>
    <property type="match status" value="1"/>
</dbReference>
<gene>
    <name evidence="2" type="ORF">MM415A02420_0003</name>
</gene>
<sequence length="136" mass="15208">MYRYPKTLIGLVSDEQRVKLLTIKISSVEQFRIAANNGCAEAIKQTLNIDDAKLTQLKNKSDLFMLDGVKGKTCKLLNEIGIETLNQLANQDAQVLALCMKSANSRLKIMKINHKLAMVTKMILQARELMAKTEGI</sequence>
<dbReference type="InterPro" id="IPR025567">
    <property type="entry name" value="DUF4332"/>
</dbReference>
<reference evidence="2" key="1">
    <citation type="submission" date="2020-03" db="EMBL/GenBank/DDBJ databases">
        <title>The deep terrestrial virosphere.</title>
        <authorList>
            <person name="Holmfeldt K."/>
            <person name="Nilsson E."/>
            <person name="Simone D."/>
            <person name="Lopez-Fernandez M."/>
            <person name="Wu X."/>
            <person name="de Brujin I."/>
            <person name="Lundin D."/>
            <person name="Andersson A."/>
            <person name="Bertilsson S."/>
            <person name="Dopson M."/>
        </authorList>
    </citation>
    <scope>NUCLEOTIDE SEQUENCE</scope>
    <source>
        <strain evidence="2">MM415A02420</strain>
    </source>
</reference>
<feature type="domain" description="DUF4332" evidence="1">
    <location>
        <begin position="14"/>
        <end position="129"/>
    </location>
</feature>
<dbReference type="EMBL" id="MT142015">
    <property type="protein sequence ID" value="QJA73277.1"/>
    <property type="molecule type" value="Genomic_DNA"/>
</dbReference>
<evidence type="ECO:0000259" key="1">
    <source>
        <dbReference type="Pfam" id="PF14229"/>
    </source>
</evidence>
<name>A0A6M3JX83_9ZZZZ</name>
<organism evidence="2">
    <name type="scientific">viral metagenome</name>
    <dbReference type="NCBI Taxonomy" id="1070528"/>
    <lineage>
        <taxon>unclassified sequences</taxon>
        <taxon>metagenomes</taxon>
        <taxon>organismal metagenomes</taxon>
    </lineage>
</organism>
<dbReference type="AlphaFoldDB" id="A0A6M3JX83"/>
<proteinExistence type="predicted"/>
<accession>A0A6M3JX83</accession>